<gene>
    <name evidence="9" type="ORF">EPA86_14825</name>
</gene>
<evidence type="ECO:0000256" key="5">
    <source>
        <dbReference type="ARBA" id="ARBA00023136"/>
    </source>
</evidence>
<proteinExistence type="inferred from homology"/>
<comment type="subcellular location">
    <subcellularLocation>
        <location evidence="6">Cell membrane</location>
        <topology evidence="6">Multi-pass membrane protein</topology>
    </subcellularLocation>
    <subcellularLocation>
        <location evidence="1">Membrane</location>
        <topology evidence="1">Multi-pass membrane protein</topology>
    </subcellularLocation>
</comment>
<dbReference type="InterPro" id="IPR000298">
    <property type="entry name" value="Cyt_c_oxidase-like_su3"/>
</dbReference>
<comment type="caution">
    <text evidence="9">The sequence shown here is derived from an EMBL/GenBank/DDBJ whole genome shotgun (WGS) entry which is preliminary data.</text>
</comment>
<dbReference type="EMBL" id="SAWY01000036">
    <property type="protein sequence ID" value="TPH13459.1"/>
    <property type="molecule type" value="Genomic_DNA"/>
</dbReference>
<name>A0A502KSS3_9GAMM</name>
<dbReference type="InterPro" id="IPR013833">
    <property type="entry name" value="Cyt_c_oxidase_su3_a-hlx"/>
</dbReference>
<dbReference type="GO" id="GO:0019646">
    <property type="term" value="P:aerobic electron transport chain"/>
    <property type="evidence" value="ECO:0007669"/>
    <property type="project" value="InterPro"/>
</dbReference>
<keyword evidence="3 6" id="KW-0812">Transmembrane</keyword>
<dbReference type="SUPFAM" id="SSF81452">
    <property type="entry name" value="Cytochrome c oxidase subunit III-like"/>
    <property type="match status" value="1"/>
</dbReference>
<evidence type="ECO:0000256" key="3">
    <source>
        <dbReference type="ARBA" id="ARBA00022692"/>
    </source>
</evidence>
<evidence type="ECO:0000259" key="8">
    <source>
        <dbReference type="PROSITE" id="PS50253"/>
    </source>
</evidence>
<comment type="similarity">
    <text evidence="2 6">Belongs to the cytochrome c oxidase subunit 3 family.</text>
</comment>
<evidence type="ECO:0000256" key="7">
    <source>
        <dbReference type="SAM" id="Phobius"/>
    </source>
</evidence>
<feature type="domain" description="Heme-copper oxidase subunit III family profile" evidence="8">
    <location>
        <begin position="42"/>
        <end position="217"/>
    </location>
</feature>
<dbReference type="GO" id="GO:0005886">
    <property type="term" value="C:plasma membrane"/>
    <property type="evidence" value="ECO:0007669"/>
    <property type="project" value="UniProtKB-SubCell"/>
</dbReference>
<dbReference type="RefSeq" id="WP_140604979.1">
    <property type="nucleotide sequence ID" value="NZ_SAWY01000036.1"/>
</dbReference>
<dbReference type="PANTHER" id="PTHR11403">
    <property type="entry name" value="CYTOCHROME C OXIDASE SUBUNIT III"/>
    <property type="match status" value="1"/>
</dbReference>
<evidence type="ECO:0000256" key="2">
    <source>
        <dbReference type="ARBA" id="ARBA00010581"/>
    </source>
</evidence>
<dbReference type="PROSITE" id="PS50253">
    <property type="entry name" value="COX3"/>
    <property type="match status" value="1"/>
</dbReference>
<accession>A0A502KSS3</accession>
<keyword evidence="4 7" id="KW-1133">Transmembrane helix</keyword>
<feature type="transmembrane region" description="Helical" evidence="7">
    <location>
        <begin position="84"/>
        <end position="104"/>
    </location>
</feature>
<dbReference type="Gene3D" id="1.20.120.80">
    <property type="entry name" value="Cytochrome c oxidase, subunit III, four-helix bundle"/>
    <property type="match status" value="1"/>
</dbReference>
<dbReference type="AlphaFoldDB" id="A0A502KSS3"/>
<sequence>MTVSNVASEQFVGQAEETFYLNGSGSVTTEPETLKKIPGNKAVWVGIFAELSEFAVFFIAYFIAKAHNPIEFEQGPLALNTLAGTLNTFALITSSYFVAKSLAAIRVNDPQKSIRCLSYAVCCGALYLLIKFWEYHWNVDHGIHADTNSFFSMYYYMTFNHLIHVSWATLSLLWAISQIKVGNYTQQRHVGLTAIACYWHMVDLAWVIIFPLLYVLR</sequence>
<feature type="transmembrane region" description="Helical" evidence="7">
    <location>
        <begin position="197"/>
        <end position="216"/>
    </location>
</feature>
<evidence type="ECO:0000256" key="4">
    <source>
        <dbReference type="ARBA" id="ARBA00022989"/>
    </source>
</evidence>
<evidence type="ECO:0000313" key="9">
    <source>
        <dbReference type="EMBL" id="TPH13459.1"/>
    </source>
</evidence>
<dbReference type="CDD" id="cd02862">
    <property type="entry name" value="NorE_like"/>
    <property type="match status" value="1"/>
</dbReference>
<keyword evidence="10" id="KW-1185">Reference proteome</keyword>
<protein>
    <submittedName>
        <fullName evidence="9">Cytochrome c oxidase subunit 3 family protein</fullName>
    </submittedName>
</protein>
<evidence type="ECO:0000256" key="6">
    <source>
        <dbReference type="RuleBase" id="RU003376"/>
    </source>
</evidence>
<feature type="transmembrane region" description="Helical" evidence="7">
    <location>
        <begin position="116"/>
        <end position="133"/>
    </location>
</feature>
<dbReference type="GO" id="GO:0004129">
    <property type="term" value="F:cytochrome-c oxidase activity"/>
    <property type="evidence" value="ECO:0007669"/>
    <property type="project" value="InterPro"/>
</dbReference>
<dbReference type="InterPro" id="IPR024791">
    <property type="entry name" value="Cyt_c/ubiquinol_Oxase_su3"/>
</dbReference>
<dbReference type="InterPro" id="IPR035973">
    <property type="entry name" value="Cyt_c_oxidase_su3-like_sf"/>
</dbReference>
<feature type="transmembrane region" description="Helical" evidence="7">
    <location>
        <begin position="153"/>
        <end position="176"/>
    </location>
</feature>
<feature type="transmembrane region" description="Helical" evidence="7">
    <location>
        <begin position="42"/>
        <end position="64"/>
    </location>
</feature>
<evidence type="ECO:0000313" key="10">
    <source>
        <dbReference type="Proteomes" id="UP000315303"/>
    </source>
</evidence>
<organism evidence="9 10">
    <name type="scientific">Litorilituus lipolyticus</name>
    <dbReference type="NCBI Taxonomy" id="2491017"/>
    <lineage>
        <taxon>Bacteria</taxon>
        <taxon>Pseudomonadati</taxon>
        <taxon>Pseudomonadota</taxon>
        <taxon>Gammaproteobacteria</taxon>
        <taxon>Alteromonadales</taxon>
        <taxon>Colwelliaceae</taxon>
        <taxon>Litorilituus</taxon>
    </lineage>
</organism>
<keyword evidence="5 7" id="KW-0472">Membrane</keyword>
<dbReference type="PANTHER" id="PTHR11403:SF6">
    <property type="entry name" value="NITRIC OXIDE REDUCTASE SUBUNIT E"/>
    <property type="match status" value="1"/>
</dbReference>
<dbReference type="Pfam" id="PF00510">
    <property type="entry name" value="COX3"/>
    <property type="match status" value="1"/>
</dbReference>
<dbReference type="OrthoDB" id="9810850at2"/>
<reference evidence="9 10" key="1">
    <citation type="submission" date="2019-01" db="EMBL/GenBank/DDBJ databases">
        <title>Litorilituus lipolytica sp. nov., isolated from intertidal sand of the Yellow Sea in China.</title>
        <authorList>
            <person name="Liu A."/>
        </authorList>
    </citation>
    <scope>NUCLEOTIDE SEQUENCE [LARGE SCALE GENOMIC DNA]</scope>
    <source>
        <strain evidence="9 10">RZ04</strain>
    </source>
</reference>
<evidence type="ECO:0000256" key="1">
    <source>
        <dbReference type="ARBA" id="ARBA00004141"/>
    </source>
</evidence>
<dbReference type="Proteomes" id="UP000315303">
    <property type="component" value="Unassembled WGS sequence"/>
</dbReference>